<dbReference type="EMBL" id="CAMXCT030006734">
    <property type="protein sequence ID" value="CAL4806492.1"/>
    <property type="molecule type" value="Genomic_DNA"/>
</dbReference>
<dbReference type="SUPFAM" id="SSF48403">
    <property type="entry name" value="Ankyrin repeat"/>
    <property type="match status" value="1"/>
</dbReference>
<comment type="caution">
    <text evidence="3">The sequence shown here is derived from an EMBL/GenBank/DDBJ whole genome shotgun (WGS) entry which is preliminary data.</text>
</comment>
<dbReference type="OrthoDB" id="438164at2759"/>
<evidence type="ECO:0000313" key="6">
    <source>
        <dbReference type="Proteomes" id="UP001152797"/>
    </source>
</evidence>
<dbReference type="PROSITE" id="PS51184">
    <property type="entry name" value="JMJC"/>
    <property type="match status" value="1"/>
</dbReference>
<sequence>MPEPVHDIAQEVRDVAVTASTLTKDAEKEFGRLLAKLPQNERALAATDGLIGLLAEPLSYDFTRLLLNSVRAQAVDDVLELGGLQKQLPDNLRSLPAFCSVANARTVYEPAVDKRVEFLLELDADVNCEGRPQRPLMCCAMNGWVRTARRLLAAKADVLLCDASGSAALHYASIHHEAEMCALLLAARADPSKKDGYGRSAWDIVKTVKSCCLPQMHQLPASIPEVLQAPLCSWNILQLEARSLTQQRFIEDFVALKRPVLIKRGGRTFQSVCSEDCCRSGFSWQREDLLRHASEARAMASEIPYGSDFGVDPSVEQPVTLQEFLSAPSVKRRRSTTGLGIHEPQQKKRMYFFVAVDDEAQPQLSKLFSKALHLVVGGPLTFPCFDVSSGPSGSPFRITTLQFAVGEEGSGSPMHFHQDAVNLLLSGKKRWWLQPPSLAAMSRLHPLDVQRCDGEALQCYDTACVLEQEVGDVMYVPDMWGHAILNLEPHTVCAAAEFA</sequence>
<dbReference type="SUPFAM" id="SSF51197">
    <property type="entry name" value="Clavaminate synthase-like"/>
    <property type="match status" value="1"/>
</dbReference>
<proteinExistence type="predicted"/>
<dbReference type="Pfam" id="PF12796">
    <property type="entry name" value="Ank_2"/>
    <property type="match status" value="1"/>
</dbReference>
<dbReference type="EMBL" id="CAMXCT010006734">
    <property type="protein sequence ID" value="CAI4019180.1"/>
    <property type="molecule type" value="Genomic_DNA"/>
</dbReference>
<reference evidence="4" key="2">
    <citation type="submission" date="2024-04" db="EMBL/GenBank/DDBJ databases">
        <authorList>
            <person name="Chen Y."/>
            <person name="Shah S."/>
            <person name="Dougan E. K."/>
            <person name="Thang M."/>
            <person name="Chan C."/>
        </authorList>
    </citation>
    <scope>NUCLEOTIDE SEQUENCE [LARGE SCALE GENOMIC DNA]</scope>
</reference>
<dbReference type="InterPro" id="IPR041667">
    <property type="entry name" value="Cupin_8"/>
</dbReference>
<feature type="domain" description="JmjC" evidence="2">
    <location>
        <begin position="359"/>
        <end position="499"/>
    </location>
</feature>
<dbReference type="InterPro" id="IPR003347">
    <property type="entry name" value="JmjC_dom"/>
</dbReference>
<evidence type="ECO:0000256" key="1">
    <source>
        <dbReference type="PROSITE-ProRule" id="PRU00023"/>
    </source>
</evidence>
<dbReference type="PROSITE" id="PS50088">
    <property type="entry name" value="ANK_REPEAT"/>
    <property type="match status" value="1"/>
</dbReference>
<dbReference type="InterPro" id="IPR036770">
    <property type="entry name" value="Ankyrin_rpt-contain_sf"/>
</dbReference>
<organism evidence="3">
    <name type="scientific">Cladocopium goreaui</name>
    <dbReference type="NCBI Taxonomy" id="2562237"/>
    <lineage>
        <taxon>Eukaryota</taxon>
        <taxon>Sar</taxon>
        <taxon>Alveolata</taxon>
        <taxon>Dinophyceae</taxon>
        <taxon>Suessiales</taxon>
        <taxon>Symbiodiniaceae</taxon>
        <taxon>Cladocopium</taxon>
    </lineage>
</organism>
<dbReference type="Pfam" id="PF13621">
    <property type="entry name" value="Cupin_8"/>
    <property type="match status" value="1"/>
</dbReference>
<dbReference type="Proteomes" id="UP001152797">
    <property type="component" value="Unassembled WGS sequence"/>
</dbReference>
<evidence type="ECO:0000313" key="5">
    <source>
        <dbReference type="EMBL" id="CAL4806492.1"/>
    </source>
</evidence>
<reference evidence="3" key="1">
    <citation type="submission" date="2022-10" db="EMBL/GenBank/DDBJ databases">
        <authorList>
            <person name="Chen Y."/>
            <person name="Dougan E. K."/>
            <person name="Chan C."/>
            <person name="Rhodes N."/>
            <person name="Thang M."/>
        </authorList>
    </citation>
    <scope>NUCLEOTIDE SEQUENCE</scope>
</reference>
<dbReference type="Gene3D" id="1.25.40.20">
    <property type="entry name" value="Ankyrin repeat-containing domain"/>
    <property type="match status" value="1"/>
</dbReference>
<name>A0A9P1M5A7_9DINO</name>
<keyword evidence="1" id="KW-0040">ANK repeat</keyword>
<dbReference type="EMBL" id="CAMXCT020006734">
    <property type="protein sequence ID" value="CAL1172555.1"/>
    <property type="molecule type" value="Genomic_DNA"/>
</dbReference>
<gene>
    <name evidence="3" type="ORF">C1SCF055_LOCUS43696</name>
</gene>
<feature type="repeat" description="ANK" evidence="1">
    <location>
        <begin position="164"/>
        <end position="196"/>
    </location>
</feature>
<evidence type="ECO:0000313" key="3">
    <source>
        <dbReference type="EMBL" id="CAI4019180.1"/>
    </source>
</evidence>
<evidence type="ECO:0000259" key="2">
    <source>
        <dbReference type="PROSITE" id="PS51184"/>
    </source>
</evidence>
<dbReference type="InterPro" id="IPR002110">
    <property type="entry name" value="Ankyrin_rpt"/>
</dbReference>
<protein>
    <submittedName>
        <fullName evidence="5">JmjC domain-containing protein</fullName>
    </submittedName>
</protein>
<dbReference type="PANTHER" id="PTHR12480">
    <property type="entry name" value="ARGININE DEMETHYLASE AND LYSYL-HYDROXYLASE JMJD"/>
    <property type="match status" value="1"/>
</dbReference>
<keyword evidence="6" id="KW-1185">Reference proteome</keyword>
<evidence type="ECO:0000313" key="4">
    <source>
        <dbReference type="EMBL" id="CAL1172555.1"/>
    </source>
</evidence>
<accession>A0A9P1M5A7</accession>
<dbReference type="AlphaFoldDB" id="A0A9P1M5A7"/>
<dbReference type="Gene3D" id="2.60.120.650">
    <property type="entry name" value="Cupin"/>
    <property type="match status" value="1"/>
</dbReference>
<dbReference type="InterPro" id="IPR050910">
    <property type="entry name" value="JMJD6_ArgDemeth/LysHydrox"/>
</dbReference>